<feature type="domain" description="Putative zinc-finger" evidence="2">
    <location>
        <begin position="44"/>
        <end position="75"/>
    </location>
</feature>
<protein>
    <submittedName>
        <fullName evidence="3">Zf-HC2 domain-containing protein</fullName>
    </submittedName>
</protein>
<gene>
    <name evidence="3" type="ORF">F1609_27535</name>
</gene>
<reference evidence="3 4" key="1">
    <citation type="submission" date="2019-09" db="EMBL/GenBank/DDBJ databases">
        <title>Taxonomy of Antarctic Massilia spp.: description of Massilia rubra sp. nov., Massilia aquatica sp. nov., Massilia mucilaginosa sp. nov., Massilia frigida sp. nov. isolated from streams, lakes and regoliths.</title>
        <authorList>
            <person name="Holochova P."/>
            <person name="Sedlacek I."/>
            <person name="Kralova S."/>
            <person name="Maslanova I."/>
            <person name="Busse H.-J."/>
            <person name="Stankova E."/>
            <person name="Vrbovska V."/>
            <person name="Kovarovic V."/>
            <person name="Bartak M."/>
            <person name="Svec P."/>
            <person name="Pantucek R."/>
        </authorList>
    </citation>
    <scope>NUCLEOTIDE SEQUENCE [LARGE SCALE GENOMIC DNA]</scope>
    <source>
        <strain evidence="3 4">CCM 8693</strain>
    </source>
</reference>
<dbReference type="InterPro" id="IPR027383">
    <property type="entry name" value="Znf_put"/>
</dbReference>
<evidence type="ECO:0000256" key="1">
    <source>
        <dbReference type="SAM" id="MobiDB-lite"/>
    </source>
</evidence>
<accession>A0ABX0MHL8</accession>
<keyword evidence="4" id="KW-1185">Reference proteome</keyword>
<name>A0ABX0MHL8_9BURK</name>
<dbReference type="Proteomes" id="UP000819052">
    <property type="component" value="Unassembled WGS sequence"/>
</dbReference>
<sequence>MPAQYRENADVSRPAAPQGAAVGTSGRTVMNLNQEPTSASHQAMRDLLPWFANGTLDESEAAEVRAHLQQCAQCAGEVAWQRQLHAAAPCEPSGLDPERALARLMPRLGPQNSVAPARASGMRAWFGGGWMPWAMAGQCALITVLVIQMIAPVGKGDAYQALSNAAGGPTAAPAGTIVVVFQPEASLREVQRLLQASGARVVDGPTVTGAFVLSAPPGGQSTALAVLRADADVQLAEALGPRSAP</sequence>
<feature type="region of interest" description="Disordered" evidence="1">
    <location>
        <begin position="1"/>
        <end position="27"/>
    </location>
</feature>
<dbReference type="Gene3D" id="1.10.10.1320">
    <property type="entry name" value="Anti-sigma factor, zinc-finger domain"/>
    <property type="match status" value="1"/>
</dbReference>
<evidence type="ECO:0000313" key="4">
    <source>
        <dbReference type="Proteomes" id="UP000819052"/>
    </source>
</evidence>
<proteinExistence type="predicted"/>
<comment type="caution">
    <text evidence="3">The sequence shown here is derived from an EMBL/GenBank/DDBJ whole genome shotgun (WGS) entry which is preliminary data.</text>
</comment>
<evidence type="ECO:0000313" key="3">
    <source>
        <dbReference type="EMBL" id="NHZ43890.1"/>
    </source>
</evidence>
<organism evidence="3 4">
    <name type="scientific">Massilia aquatica</name>
    <dbReference type="NCBI Taxonomy" id="2609000"/>
    <lineage>
        <taxon>Bacteria</taxon>
        <taxon>Pseudomonadati</taxon>
        <taxon>Pseudomonadota</taxon>
        <taxon>Betaproteobacteria</taxon>
        <taxon>Burkholderiales</taxon>
        <taxon>Oxalobacteraceae</taxon>
        <taxon>Telluria group</taxon>
        <taxon>Massilia</taxon>
    </lineage>
</organism>
<evidence type="ECO:0000259" key="2">
    <source>
        <dbReference type="Pfam" id="PF13490"/>
    </source>
</evidence>
<dbReference type="Pfam" id="PF13490">
    <property type="entry name" value="zf-HC2"/>
    <property type="match status" value="1"/>
</dbReference>
<dbReference type="EMBL" id="VVIW01000024">
    <property type="protein sequence ID" value="NHZ43890.1"/>
    <property type="molecule type" value="Genomic_DNA"/>
</dbReference>
<dbReference type="InterPro" id="IPR041916">
    <property type="entry name" value="Anti_sigma_zinc_sf"/>
</dbReference>